<feature type="non-terminal residue" evidence="3">
    <location>
        <position position="192"/>
    </location>
</feature>
<comment type="subcellular location">
    <subcellularLocation>
        <location evidence="1">Cell envelope</location>
    </subcellularLocation>
</comment>
<reference evidence="3 4" key="1">
    <citation type="submission" date="2024-02" db="EMBL/GenBank/DDBJ databases">
        <title>FIRST GENOME SEQUENCES OF Leishmania (Viannia) shawi, Leishmania (Viannia) lindenbergi AND Leishmania (Viannia) utingensis.</title>
        <authorList>
            <person name="Resadore F."/>
            <person name="Custodio M.G.F."/>
            <person name="Boite M.C."/>
            <person name="Cupolillo E."/>
            <person name="Ferreira G.E.M."/>
        </authorList>
    </citation>
    <scope>NUCLEOTIDE SEQUENCE [LARGE SCALE GENOMIC DNA]</scope>
    <source>
        <strain evidence="3 4">ITUB/BR/1977/M4964</strain>
    </source>
</reference>
<dbReference type="AlphaFoldDB" id="A0AAW3ASA4"/>
<evidence type="ECO:0000313" key="3">
    <source>
        <dbReference type="EMBL" id="KAL0512129.1"/>
    </source>
</evidence>
<dbReference type="SUPFAM" id="SSF52058">
    <property type="entry name" value="L domain-like"/>
    <property type="match status" value="1"/>
</dbReference>
<dbReference type="InterPro" id="IPR013210">
    <property type="entry name" value="LRR_N_plant-typ"/>
</dbReference>
<dbReference type="InterPro" id="IPR051848">
    <property type="entry name" value="PGIP"/>
</dbReference>
<name>A0AAW3ASA4_9TRYP</name>
<organism evidence="3 4">
    <name type="scientific">Leishmania utingensis</name>
    <dbReference type="NCBI Taxonomy" id="653362"/>
    <lineage>
        <taxon>Eukaryota</taxon>
        <taxon>Discoba</taxon>
        <taxon>Euglenozoa</taxon>
        <taxon>Kinetoplastea</taxon>
        <taxon>Metakinetoplastina</taxon>
        <taxon>Trypanosomatida</taxon>
        <taxon>Trypanosomatidae</taxon>
        <taxon>Leishmaniinae</taxon>
        <taxon>Leishmania</taxon>
    </lineage>
</organism>
<dbReference type="Pfam" id="PF08263">
    <property type="entry name" value="LRRNT_2"/>
    <property type="match status" value="1"/>
</dbReference>
<dbReference type="PANTHER" id="PTHR48059:SF30">
    <property type="entry name" value="OS06G0587000 PROTEIN"/>
    <property type="match status" value="1"/>
</dbReference>
<protein>
    <submittedName>
        <fullName evidence="3">Leucine rich repeat N-terminal domain containing protein</fullName>
    </submittedName>
</protein>
<feature type="non-terminal residue" evidence="3">
    <location>
        <position position="1"/>
    </location>
</feature>
<sequence>EVYDAVCAHPTCSTPQAPDSPLVSSIASPPYPTSRAYPILTVARLTVAPAILAAAAVRATVTGDFTAEQQSNTLTVLQAFAGAIPELQSTWSGSDFCSWGGVTCAVSSVRVAGINAMYAGTLPEMPAGVDYTNVMITRLDFSTMARGLSGTLPNSWAKLRLLQSIVFVGCNVSGTLPASWSALSSLTELTIQ</sequence>
<dbReference type="PANTHER" id="PTHR48059">
    <property type="entry name" value="POLYGALACTURONASE INHIBITOR 1"/>
    <property type="match status" value="1"/>
</dbReference>
<feature type="domain" description="Leucine-rich repeat-containing N-terminal plant-type" evidence="2">
    <location>
        <begin position="77"/>
        <end position="104"/>
    </location>
</feature>
<proteinExistence type="predicted"/>
<evidence type="ECO:0000256" key="1">
    <source>
        <dbReference type="ARBA" id="ARBA00004196"/>
    </source>
</evidence>
<keyword evidence="4" id="KW-1185">Reference proteome</keyword>
<dbReference type="EMBL" id="JBAMZL010000013">
    <property type="protein sequence ID" value="KAL0512129.1"/>
    <property type="molecule type" value="Genomic_DNA"/>
</dbReference>
<dbReference type="Gene3D" id="3.80.10.10">
    <property type="entry name" value="Ribonuclease Inhibitor"/>
    <property type="match status" value="1"/>
</dbReference>
<comment type="caution">
    <text evidence="3">The sequence shown here is derived from an EMBL/GenBank/DDBJ whole genome shotgun (WGS) entry which is preliminary data.</text>
</comment>
<dbReference type="Proteomes" id="UP001482455">
    <property type="component" value="Unassembled WGS sequence"/>
</dbReference>
<accession>A0AAW3ASA4</accession>
<evidence type="ECO:0000313" key="4">
    <source>
        <dbReference type="Proteomes" id="UP001482455"/>
    </source>
</evidence>
<gene>
    <name evidence="3" type="ORF">Q4I30_001904</name>
</gene>
<evidence type="ECO:0000259" key="2">
    <source>
        <dbReference type="Pfam" id="PF08263"/>
    </source>
</evidence>
<dbReference type="InterPro" id="IPR032675">
    <property type="entry name" value="LRR_dom_sf"/>
</dbReference>